<dbReference type="AlphaFoldDB" id="A0A9P5UD11"/>
<protein>
    <recommendedName>
        <fullName evidence="3">F-box domain-containing protein</fullName>
    </recommendedName>
</protein>
<dbReference type="InterPro" id="IPR036047">
    <property type="entry name" value="F-box-like_dom_sf"/>
</dbReference>
<gene>
    <name evidence="1" type="ORF">BDP27DRAFT_1318047</name>
</gene>
<evidence type="ECO:0008006" key="3">
    <source>
        <dbReference type="Google" id="ProtNLM"/>
    </source>
</evidence>
<comment type="caution">
    <text evidence="1">The sequence shown here is derived from an EMBL/GenBank/DDBJ whole genome shotgun (WGS) entry which is preliminary data.</text>
</comment>
<name>A0A9P5UD11_9AGAR</name>
<sequence>MRNDMATILPPELKHHIAHFCKPAELAILALVHKSYRDEAEPLLYKEVVVYLGSETVPKVLDTLKTRPHKAIMVQSMKIEFARRWRSHGTAASASALDLLCAAFGKYACTFGPATALASRGHYFPESCVNYLVSSALQSAHTSLQSIFRSSRRSRCRIKITPNFGHMQRWRQ</sequence>
<keyword evidence="2" id="KW-1185">Reference proteome</keyword>
<proteinExistence type="predicted"/>
<reference evidence="1" key="1">
    <citation type="submission" date="2020-11" db="EMBL/GenBank/DDBJ databases">
        <authorList>
            <consortium name="DOE Joint Genome Institute"/>
            <person name="Ahrendt S."/>
            <person name="Riley R."/>
            <person name="Andreopoulos W."/>
            <person name="Labutti K."/>
            <person name="Pangilinan J."/>
            <person name="Ruiz-Duenas F.J."/>
            <person name="Barrasa J.M."/>
            <person name="Sanchez-Garcia M."/>
            <person name="Camarero S."/>
            <person name="Miyauchi S."/>
            <person name="Serrano A."/>
            <person name="Linde D."/>
            <person name="Babiker R."/>
            <person name="Drula E."/>
            <person name="Ayuso-Fernandez I."/>
            <person name="Pacheco R."/>
            <person name="Padilla G."/>
            <person name="Ferreira P."/>
            <person name="Barriuso J."/>
            <person name="Kellner H."/>
            <person name="Castanera R."/>
            <person name="Alfaro M."/>
            <person name="Ramirez L."/>
            <person name="Pisabarro A.G."/>
            <person name="Kuo A."/>
            <person name="Tritt A."/>
            <person name="Lipzen A."/>
            <person name="He G."/>
            <person name="Yan M."/>
            <person name="Ng V."/>
            <person name="Cullen D."/>
            <person name="Martin F."/>
            <person name="Rosso M.-N."/>
            <person name="Henrissat B."/>
            <person name="Hibbett D."/>
            <person name="Martinez A.T."/>
            <person name="Grigoriev I.V."/>
        </authorList>
    </citation>
    <scope>NUCLEOTIDE SEQUENCE</scope>
    <source>
        <strain evidence="1">AH 40177</strain>
    </source>
</reference>
<dbReference type="OrthoDB" id="3062746at2759"/>
<evidence type="ECO:0000313" key="2">
    <source>
        <dbReference type="Proteomes" id="UP000772434"/>
    </source>
</evidence>
<evidence type="ECO:0000313" key="1">
    <source>
        <dbReference type="EMBL" id="KAF9073728.1"/>
    </source>
</evidence>
<accession>A0A9P5UD11</accession>
<organism evidence="1 2">
    <name type="scientific">Rhodocollybia butyracea</name>
    <dbReference type="NCBI Taxonomy" id="206335"/>
    <lineage>
        <taxon>Eukaryota</taxon>
        <taxon>Fungi</taxon>
        <taxon>Dikarya</taxon>
        <taxon>Basidiomycota</taxon>
        <taxon>Agaricomycotina</taxon>
        <taxon>Agaricomycetes</taxon>
        <taxon>Agaricomycetidae</taxon>
        <taxon>Agaricales</taxon>
        <taxon>Marasmiineae</taxon>
        <taxon>Omphalotaceae</taxon>
        <taxon>Rhodocollybia</taxon>
    </lineage>
</organism>
<dbReference type="Proteomes" id="UP000772434">
    <property type="component" value="Unassembled WGS sequence"/>
</dbReference>
<dbReference type="SUPFAM" id="SSF81383">
    <property type="entry name" value="F-box domain"/>
    <property type="match status" value="1"/>
</dbReference>
<dbReference type="EMBL" id="JADNRY010000016">
    <property type="protein sequence ID" value="KAF9073728.1"/>
    <property type="molecule type" value="Genomic_DNA"/>
</dbReference>